<dbReference type="AlphaFoldDB" id="A0A7D4BJD6"/>
<gene>
    <name evidence="4" type="ORF">FHG85_04185</name>
</gene>
<dbReference type="EMBL" id="CP041345">
    <property type="protein sequence ID" value="QKG79499.1"/>
    <property type="molecule type" value="Genomic_DNA"/>
</dbReference>
<evidence type="ECO:0000259" key="3">
    <source>
        <dbReference type="PROSITE" id="PS51186"/>
    </source>
</evidence>
<evidence type="ECO:0000313" key="5">
    <source>
        <dbReference type="Proteomes" id="UP000500961"/>
    </source>
</evidence>
<keyword evidence="5" id="KW-1185">Reference proteome</keyword>
<dbReference type="CDD" id="cd04301">
    <property type="entry name" value="NAT_SF"/>
    <property type="match status" value="1"/>
</dbReference>
<feature type="domain" description="N-acetyltransferase" evidence="3">
    <location>
        <begin position="11"/>
        <end position="148"/>
    </location>
</feature>
<dbReference type="Proteomes" id="UP000500961">
    <property type="component" value="Chromosome"/>
</dbReference>
<accession>A0A7D4BJD6</accession>
<protein>
    <submittedName>
        <fullName evidence="4">GNAT family N-acetyltransferase</fullName>
    </submittedName>
</protein>
<dbReference type="Pfam" id="PF00583">
    <property type="entry name" value="Acetyltransf_1"/>
    <property type="match status" value="1"/>
</dbReference>
<dbReference type="PANTHER" id="PTHR43420:SF12">
    <property type="entry name" value="N-ACETYLTRANSFERASE DOMAIN-CONTAINING PROTEIN"/>
    <property type="match status" value="1"/>
</dbReference>
<dbReference type="PANTHER" id="PTHR43420">
    <property type="entry name" value="ACETYLTRANSFERASE"/>
    <property type="match status" value="1"/>
</dbReference>
<evidence type="ECO:0000256" key="1">
    <source>
        <dbReference type="ARBA" id="ARBA00022679"/>
    </source>
</evidence>
<dbReference type="RefSeq" id="WP_173073292.1">
    <property type="nucleotide sequence ID" value="NZ_CP041345.1"/>
</dbReference>
<organism evidence="4 5">
    <name type="scientific">Tenuifilum thalassicum</name>
    <dbReference type="NCBI Taxonomy" id="2590900"/>
    <lineage>
        <taxon>Bacteria</taxon>
        <taxon>Pseudomonadati</taxon>
        <taxon>Bacteroidota</taxon>
        <taxon>Bacteroidia</taxon>
        <taxon>Bacteroidales</taxon>
        <taxon>Tenuifilaceae</taxon>
        <taxon>Tenuifilum</taxon>
    </lineage>
</organism>
<evidence type="ECO:0000313" key="4">
    <source>
        <dbReference type="EMBL" id="QKG79499.1"/>
    </source>
</evidence>
<dbReference type="SUPFAM" id="SSF55729">
    <property type="entry name" value="Acyl-CoA N-acyltransferases (Nat)"/>
    <property type="match status" value="1"/>
</dbReference>
<keyword evidence="1 4" id="KW-0808">Transferase</keyword>
<dbReference type="InterPro" id="IPR016181">
    <property type="entry name" value="Acyl_CoA_acyltransferase"/>
</dbReference>
<dbReference type="InterPro" id="IPR050680">
    <property type="entry name" value="YpeA/RimI_acetyltransf"/>
</dbReference>
<dbReference type="KEGG" id="ttz:FHG85_04185"/>
<dbReference type="InterPro" id="IPR000182">
    <property type="entry name" value="GNAT_dom"/>
</dbReference>
<reference evidence="4 5" key="1">
    <citation type="submission" date="2019-07" db="EMBL/GenBank/DDBJ databases">
        <title>Thalassofilum flectens gen. nov., sp. nov., a novel moderate thermophilic anaerobe from a shallow sea hot spring in Kunashir Island (Russia), representing a new family in the order Bacteroidales, and proposal of Thalassofilacea fam. nov.</title>
        <authorList>
            <person name="Kochetkova T.V."/>
            <person name="Podosokorskaya O.A."/>
            <person name="Novikov A."/>
            <person name="Elcheninov A.G."/>
            <person name="Toshchakov S.V."/>
            <person name="Kublanov I.V."/>
        </authorList>
    </citation>
    <scope>NUCLEOTIDE SEQUENCE [LARGE SCALE GENOMIC DNA]</scope>
    <source>
        <strain evidence="4 5">38-H</strain>
    </source>
</reference>
<name>A0A7D4BJD6_9BACT</name>
<proteinExistence type="predicted"/>
<evidence type="ECO:0000256" key="2">
    <source>
        <dbReference type="ARBA" id="ARBA00023315"/>
    </source>
</evidence>
<sequence>MIQINQINSEEELEDLSREDIINFLYTHLERFRDEKDAISKCLDYTFSKNNGKGGFILTAHIDGNLVGVVVTNKTGMGGYIPENILVYIAVDQNYRGKGIGKRLMEETIKRADGDIKLHVEYDNPAKRLYERMGFTTKYAEMRYTKKK</sequence>
<keyword evidence="2" id="KW-0012">Acyltransferase</keyword>
<dbReference type="PROSITE" id="PS51186">
    <property type="entry name" value="GNAT"/>
    <property type="match status" value="1"/>
</dbReference>
<dbReference type="Gene3D" id="3.40.630.30">
    <property type="match status" value="1"/>
</dbReference>
<dbReference type="GO" id="GO:0016747">
    <property type="term" value="F:acyltransferase activity, transferring groups other than amino-acyl groups"/>
    <property type="evidence" value="ECO:0007669"/>
    <property type="project" value="InterPro"/>
</dbReference>